<dbReference type="STRING" id="35722.A0A0B7N7J0"/>
<gene>
    <name evidence="1" type="primary">PARPA_07489.1 scaffold 27864</name>
</gene>
<name>A0A0B7N7J0_9FUNG</name>
<dbReference type="Proteomes" id="UP000054107">
    <property type="component" value="Unassembled WGS sequence"/>
</dbReference>
<accession>A0A0B7N7J0</accession>
<organism evidence="1 2">
    <name type="scientific">Parasitella parasitica</name>
    <dbReference type="NCBI Taxonomy" id="35722"/>
    <lineage>
        <taxon>Eukaryota</taxon>
        <taxon>Fungi</taxon>
        <taxon>Fungi incertae sedis</taxon>
        <taxon>Mucoromycota</taxon>
        <taxon>Mucoromycotina</taxon>
        <taxon>Mucoromycetes</taxon>
        <taxon>Mucorales</taxon>
        <taxon>Mucorineae</taxon>
        <taxon>Mucoraceae</taxon>
        <taxon>Parasitella</taxon>
    </lineage>
</organism>
<dbReference type="AlphaFoldDB" id="A0A0B7N7J0"/>
<evidence type="ECO:0000313" key="2">
    <source>
        <dbReference type="Proteomes" id="UP000054107"/>
    </source>
</evidence>
<dbReference type="EMBL" id="LN729658">
    <property type="protein sequence ID" value="CEP13419.1"/>
    <property type="molecule type" value="Genomic_DNA"/>
</dbReference>
<dbReference type="OrthoDB" id="2281940at2759"/>
<reference evidence="1 2" key="1">
    <citation type="submission" date="2014-09" db="EMBL/GenBank/DDBJ databases">
        <authorList>
            <person name="Ellenberger Sabrina"/>
        </authorList>
    </citation>
    <scope>NUCLEOTIDE SEQUENCE [LARGE SCALE GENOMIC DNA]</scope>
    <source>
        <strain evidence="1 2">CBS 412.66</strain>
    </source>
</reference>
<sequence length="389" mass="43133">MLCLISLITYKISCNPFEVYTIQGDIKALKALKALYIGASCKTIPASFNAPWNDIFGTGPGCGVTNFGGVDYEEFLIFQVPTLFAPALADNVRKPLLGLCKAASLALSDELHISDVVYIEKKIQTWLKFLMAEVEAKRIKRNIMKPTQHYLLHIGYMIRGHGPLASYSGRSMERAIGTFKRLLNARTNIGTNAGNVVGRLALMRAIKSFGGNDNALDDEIQLLAPRKFGAGSYMDMKGDNSSGNQLWAPLLRGIKMADIPIDIDRAKFISALANYHKRTYSSDILAKVAFDPSFLEVSVAGCGWAYNNVYRSEYYRQHTGANATGSHYVMAYADYLNKQSRQKQAWFVGAVLFMFAIEVEEIGEEFLLLVELAKHHEVGPKDKTMPANS</sequence>
<keyword evidence="2" id="KW-1185">Reference proteome</keyword>
<protein>
    <submittedName>
        <fullName evidence="1">Uncharacterized protein</fullName>
    </submittedName>
</protein>
<evidence type="ECO:0000313" key="1">
    <source>
        <dbReference type="EMBL" id="CEP13419.1"/>
    </source>
</evidence>
<proteinExistence type="predicted"/>